<reference evidence="8 9" key="1">
    <citation type="submission" date="2017-05" db="EMBL/GenBank/DDBJ databases">
        <authorList>
            <person name="Varghese N."/>
            <person name="Submissions S."/>
        </authorList>
    </citation>
    <scope>NUCLEOTIDE SEQUENCE [LARGE SCALE GENOMIC DNA]</scope>
    <source>
        <strain evidence="8 9">DSM 21194</strain>
    </source>
</reference>
<evidence type="ECO:0000256" key="3">
    <source>
        <dbReference type="ARBA" id="ARBA00023125"/>
    </source>
</evidence>
<dbReference type="InterPro" id="IPR010998">
    <property type="entry name" value="Integrase_recombinase_N"/>
</dbReference>
<dbReference type="InterPro" id="IPR038488">
    <property type="entry name" value="Integrase_DNA-bd_sf"/>
</dbReference>
<name>A0A521F176_9BACT</name>
<keyword evidence="9" id="KW-1185">Reference proteome</keyword>
<evidence type="ECO:0000256" key="5">
    <source>
        <dbReference type="PROSITE-ProRule" id="PRU01248"/>
    </source>
</evidence>
<evidence type="ECO:0000259" key="7">
    <source>
        <dbReference type="PROSITE" id="PS51900"/>
    </source>
</evidence>
<protein>
    <submittedName>
        <fullName evidence="8">Integrase</fullName>
    </submittedName>
</protein>
<dbReference type="PANTHER" id="PTHR30629">
    <property type="entry name" value="PROPHAGE INTEGRASE"/>
    <property type="match status" value="1"/>
</dbReference>
<proteinExistence type="inferred from homology"/>
<gene>
    <name evidence="8" type="ORF">SAMN06265218_12135</name>
</gene>
<evidence type="ECO:0000256" key="1">
    <source>
        <dbReference type="ARBA" id="ARBA00008857"/>
    </source>
</evidence>
<dbReference type="InterPro" id="IPR002104">
    <property type="entry name" value="Integrase_catalytic"/>
</dbReference>
<dbReference type="Gene3D" id="3.30.160.390">
    <property type="entry name" value="Integrase, DNA-binding domain"/>
    <property type="match status" value="1"/>
</dbReference>
<dbReference type="InterPro" id="IPR044068">
    <property type="entry name" value="CB"/>
</dbReference>
<dbReference type="PROSITE" id="PS51898">
    <property type="entry name" value="TYR_RECOMBINASE"/>
    <property type="match status" value="1"/>
</dbReference>
<evidence type="ECO:0000256" key="2">
    <source>
        <dbReference type="ARBA" id="ARBA00022908"/>
    </source>
</evidence>
<dbReference type="InterPro" id="IPR013762">
    <property type="entry name" value="Integrase-like_cat_sf"/>
</dbReference>
<dbReference type="GO" id="GO:0006310">
    <property type="term" value="P:DNA recombination"/>
    <property type="evidence" value="ECO:0007669"/>
    <property type="project" value="UniProtKB-KW"/>
</dbReference>
<dbReference type="Pfam" id="PF13356">
    <property type="entry name" value="Arm-DNA-bind_3"/>
    <property type="match status" value="1"/>
</dbReference>
<dbReference type="AlphaFoldDB" id="A0A521F176"/>
<dbReference type="RefSeq" id="WP_185958474.1">
    <property type="nucleotide sequence ID" value="NZ_FXTH01000021.1"/>
</dbReference>
<dbReference type="Proteomes" id="UP000317593">
    <property type="component" value="Unassembled WGS sequence"/>
</dbReference>
<evidence type="ECO:0000313" key="8">
    <source>
        <dbReference type="EMBL" id="SMO89964.1"/>
    </source>
</evidence>
<dbReference type="SUPFAM" id="SSF56349">
    <property type="entry name" value="DNA breaking-rejoining enzymes"/>
    <property type="match status" value="1"/>
</dbReference>
<keyword evidence="3 5" id="KW-0238">DNA-binding</keyword>
<dbReference type="InterPro" id="IPR025166">
    <property type="entry name" value="Integrase_DNA_bind_dom"/>
</dbReference>
<evidence type="ECO:0000256" key="4">
    <source>
        <dbReference type="ARBA" id="ARBA00023172"/>
    </source>
</evidence>
<evidence type="ECO:0000259" key="6">
    <source>
        <dbReference type="PROSITE" id="PS51898"/>
    </source>
</evidence>
<keyword evidence="4" id="KW-0233">DNA recombination</keyword>
<dbReference type="Pfam" id="PF00589">
    <property type="entry name" value="Phage_integrase"/>
    <property type="match status" value="1"/>
</dbReference>
<dbReference type="CDD" id="cd00801">
    <property type="entry name" value="INT_P4_C"/>
    <property type="match status" value="1"/>
</dbReference>
<dbReference type="PROSITE" id="PS51900">
    <property type="entry name" value="CB"/>
    <property type="match status" value="1"/>
</dbReference>
<dbReference type="PANTHER" id="PTHR30629:SF2">
    <property type="entry name" value="PROPHAGE INTEGRASE INTS-RELATED"/>
    <property type="match status" value="1"/>
</dbReference>
<dbReference type="InterPro" id="IPR011010">
    <property type="entry name" value="DNA_brk_join_enz"/>
</dbReference>
<organism evidence="8 9">
    <name type="scientific">Fodinibius sediminis</name>
    <dbReference type="NCBI Taxonomy" id="1214077"/>
    <lineage>
        <taxon>Bacteria</taxon>
        <taxon>Pseudomonadati</taxon>
        <taxon>Balneolota</taxon>
        <taxon>Balneolia</taxon>
        <taxon>Balneolales</taxon>
        <taxon>Balneolaceae</taxon>
        <taxon>Fodinibius</taxon>
    </lineage>
</organism>
<dbReference type="GO" id="GO:0003677">
    <property type="term" value="F:DNA binding"/>
    <property type="evidence" value="ECO:0007669"/>
    <property type="project" value="UniProtKB-UniRule"/>
</dbReference>
<dbReference type="InterPro" id="IPR050808">
    <property type="entry name" value="Phage_Integrase"/>
</dbReference>
<feature type="domain" description="Core-binding (CB)" evidence="7">
    <location>
        <begin position="100"/>
        <end position="184"/>
    </location>
</feature>
<sequence length="428" mass="50132">MPSKKLTHKFVEGLKPPKKSIEYYDEKETGLILRLSKTGSKTFAYRYRFAGKNRRFTIGRFPAVGLADARAKVMKLKVKVNDGMDPQAEKEKRRYKPNELTFRELADIFSKQHLPTLAERTQAEYQRHIDVELIDNHNWGEIPVSEFTSQHVREVLNQKGQIEGKFTMANRIRSTASKIFDFGLTNVGIKLERNPVENTPVFDRGENVRDRVYNEEEIKELWKYWETKPEPIQSYYKILLLTGQRKTETMLMEWSEISWNKACKRIRIGEDGKPKQEAFLADIWTIPGERAKNNEETDVPLSDMVKEILEKLKPITGDSKYVFESPRIKGQPLNSVKSTDEKIQKETDISDFRIHDLRRTVATKLEESLVDQIVIQKIMNHKIEGVTGRHYQWYNYNDRKLEALNRWSWRVRSIISGEKAETKIHKLG</sequence>
<evidence type="ECO:0000313" key="9">
    <source>
        <dbReference type="Proteomes" id="UP000317593"/>
    </source>
</evidence>
<dbReference type="Gene3D" id="1.10.443.10">
    <property type="entry name" value="Intergrase catalytic core"/>
    <property type="match status" value="1"/>
</dbReference>
<accession>A0A521F176</accession>
<dbReference type="GO" id="GO:0015074">
    <property type="term" value="P:DNA integration"/>
    <property type="evidence" value="ECO:0007669"/>
    <property type="project" value="UniProtKB-KW"/>
</dbReference>
<dbReference type="EMBL" id="FXTH01000021">
    <property type="protein sequence ID" value="SMO89964.1"/>
    <property type="molecule type" value="Genomic_DNA"/>
</dbReference>
<keyword evidence="2" id="KW-0229">DNA integration</keyword>
<feature type="domain" description="Tyr recombinase" evidence="6">
    <location>
        <begin position="208"/>
        <end position="405"/>
    </location>
</feature>
<dbReference type="Gene3D" id="1.10.150.130">
    <property type="match status" value="1"/>
</dbReference>
<comment type="similarity">
    <text evidence="1">Belongs to the 'phage' integrase family.</text>
</comment>